<feature type="region of interest" description="Disordered" evidence="1">
    <location>
        <begin position="362"/>
        <end position="427"/>
    </location>
</feature>
<dbReference type="Pfam" id="PF07714">
    <property type="entry name" value="PK_Tyr_Ser-Thr"/>
    <property type="match status" value="1"/>
</dbReference>
<dbReference type="InterPro" id="IPR011009">
    <property type="entry name" value="Kinase-like_dom_sf"/>
</dbReference>
<sequence>MSSKWSLRPNIEQGRKLLNRFNVLSSKSKAIEKYKKEVLEFLQQQLEGSLRAFTFEELSAATQDFDQLLFLGEGGFGKVYKGFLSDPSPTASTTLENGPSRRYQEVAVKRLRIGGLQGHREWLNEVYFLGRFRHPNLVRLIGFCAQLTSLQEERLLVYEFVLHGSLENLLFQSTNFFMPMPWNRRVDVAVDAACGLTFLHDHQVINRDIKPSNILVDHNFVAKLSDFGLARMGPKGDNTHVTTRVLGTWEYAAPEYIRTGHLTLQSDIWSFGIVLLELLSGRRAMDRHRPSEEQNLLVWAKPFLEQKLLSQLIDPQLNNRYSIEEANEVLSLVQQCLTKNPKDRPTMKEIFQRLSLLKDSKLKATDRTPSTTSVVETTQTPSSSMSSLLRESASQGGDTATTNSTGVTSASSSISSTAITSLQRGNP</sequence>
<dbReference type="SMART" id="SM00220">
    <property type="entry name" value="S_TKc"/>
    <property type="match status" value="1"/>
</dbReference>
<keyword evidence="4" id="KW-1185">Reference proteome</keyword>
<dbReference type="CDD" id="cd14066">
    <property type="entry name" value="STKc_IRAK"/>
    <property type="match status" value="1"/>
</dbReference>
<accession>A0ABP0U6S4</accession>
<dbReference type="Proteomes" id="UP001497512">
    <property type="component" value="Chromosome 19"/>
</dbReference>
<reference evidence="3" key="1">
    <citation type="submission" date="2024-02" db="EMBL/GenBank/DDBJ databases">
        <authorList>
            <consortium name="ELIXIR-Norway"/>
            <consortium name="Elixir Norway"/>
        </authorList>
    </citation>
    <scope>NUCLEOTIDE SEQUENCE</scope>
</reference>
<dbReference type="InterPro" id="IPR050823">
    <property type="entry name" value="Plant_Ser_Thr_Prot_Kinase"/>
</dbReference>
<evidence type="ECO:0000259" key="2">
    <source>
        <dbReference type="PROSITE" id="PS50011"/>
    </source>
</evidence>
<feature type="compositionally biased region" description="Low complexity" evidence="1">
    <location>
        <begin position="382"/>
        <end position="421"/>
    </location>
</feature>
<feature type="compositionally biased region" description="Polar residues" evidence="1">
    <location>
        <begin position="367"/>
        <end position="381"/>
    </location>
</feature>
<dbReference type="PANTHER" id="PTHR45621">
    <property type="entry name" value="OS01G0588500 PROTEIN-RELATED"/>
    <property type="match status" value="1"/>
</dbReference>
<evidence type="ECO:0000256" key="1">
    <source>
        <dbReference type="SAM" id="MobiDB-lite"/>
    </source>
</evidence>
<gene>
    <name evidence="3" type="ORF">CSSPTR1EN2_LOCUS11923</name>
</gene>
<dbReference type="EMBL" id="OZ019911">
    <property type="protein sequence ID" value="CAK9213733.1"/>
    <property type="molecule type" value="Genomic_DNA"/>
</dbReference>
<dbReference type="PROSITE" id="PS50011">
    <property type="entry name" value="PROTEIN_KINASE_DOM"/>
    <property type="match status" value="1"/>
</dbReference>
<organism evidence="3 4">
    <name type="scientific">Sphagnum troendelagicum</name>
    <dbReference type="NCBI Taxonomy" id="128251"/>
    <lineage>
        <taxon>Eukaryota</taxon>
        <taxon>Viridiplantae</taxon>
        <taxon>Streptophyta</taxon>
        <taxon>Embryophyta</taxon>
        <taxon>Bryophyta</taxon>
        <taxon>Sphagnophytina</taxon>
        <taxon>Sphagnopsida</taxon>
        <taxon>Sphagnales</taxon>
        <taxon>Sphagnaceae</taxon>
        <taxon>Sphagnum</taxon>
    </lineage>
</organism>
<feature type="domain" description="Protein kinase" evidence="2">
    <location>
        <begin position="65"/>
        <end position="357"/>
    </location>
</feature>
<name>A0ABP0U6S4_9BRYO</name>
<proteinExistence type="predicted"/>
<dbReference type="SUPFAM" id="SSF56112">
    <property type="entry name" value="Protein kinase-like (PK-like)"/>
    <property type="match status" value="1"/>
</dbReference>
<protein>
    <recommendedName>
        <fullName evidence="2">Protein kinase domain-containing protein</fullName>
    </recommendedName>
</protein>
<evidence type="ECO:0000313" key="3">
    <source>
        <dbReference type="EMBL" id="CAK9213733.1"/>
    </source>
</evidence>
<evidence type="ECO:0000313" key="4">
    <source>
        <dbReference type="Proteomes" id="UP001497512"/>
    </source>
</evidence>
<dbReference type="Gene3D" id="1.10.510.10">
    <property type="entry name" value="Transferase(Phosphotransferase) domain 1"/>
    <property type="match status" value="1"/>
</dbReference>
<dbReference type="InterPro" id="IPR001245">
    <property type="entry name" value="Ser-Thr/Tyr_kinase_cat_dom"/>
</dbReference>
<dbReference type="Gene3D" id="3.30.200.20">
    <property type="entry name" value="Phosphorylase Kinase, domain 1"/>
    <property type="match status" value="1"/>
</dbReference>
<dbReference type="InterPro" id="IPR000719">
    <property type="entry name" value="Prot_kinase_dom"/>
</dbReference>